<sequence length="449" mass="51385">MTLAQTPFWQRFTLQPNASVDTVAHCSVITGELNIDVFRQALLHTLNETDVFRGYFTARGTWTLAPEVAGIDVRDYRAVQHGEKQAWAEMETDAQSAVDLYRSPITLLRLYRLSANKTLWYTRAHHIVIDGYGMMLFEQRCCEWYHHLTSSAPLSSAFKPYSDFIQEEQRYVLSKQYLADQLFWRSYLPEQPPLTLTEDDYDPTQSEEVCYQVVFDTLCSKRLALICEQLAIGWPDALVAITCLYLQQSNLSDEPVVWLPFMNRWGSVAAKIPGLMVNILPYCHQEIPLSNITLQGYLKQSRQQLRKLYCHGRYRVEQIEQDHNLPSGKNYFMTPFINVMPFDSPAIEGCQVEQHVLASGSLEGLNITFRGAPNSEQFCAFIEADINSYPQQDAIEHATHLQDFFQRLMQVDHPTCSLTSLLNQPLVNVIDQPVVTSQDSLSDSLKFSA</sequence>
<dbReference type="SUPFAM" id="SSF52777">
    <property type="entry name" value="CoA-dependent acyltransferases"/>
    <property type="match status" value="2"/>
</dbReference>
<reference evidence="2 3" key="1">
    <citation type="submission" date="2024-09" db="EMBL/GenBank/DDBJ databases">
        <authorList>
            <person name="Sun Q."/>
            <person name="Mori K."/>
        </authorList>
    </citation>
    <scope>NUCLEOTIDE SEQUENCE [LARGE SCALE GENOMIC DNA]</scope>
    <source>
        <strain evidence="2 3">CECT 8064</strain>
    </source>
</reference>
<evidence type="ECO:0000313" key="2">
    <source>
        <dbReference type="EMBL" id="MFB9133629.1"/>
    </source>
</evidence>
<gene>
    <name evidence="2" type="ORF">ACFFUV_01435</name>
</gene>
<feature type="domain" description="Condensation" evidence="1">
    <location>
        <begin position="2"/>
        <end position="339"/>
    </location>
</feature>
<name>A0ABV5HHD1_9VIBR</name>
<organism evidence="2 3">
    <name type="scientific">Vibrio olivae</name>
    <dbReference type="NCBI Taxonomy" id="1243002"/>
    <lineage>
        <taxon>Bacteria</taxon>
        <taxon>Pseudomonadati</taxon>
        <taxon>Pseudomonadota</taxon>
        <taxon>Gammaproteobacteria</taxon>
        <taxon>Vibrionales</taxon>
        <taxon>Vibrionaceae</taxon>
        <taxon>Vibrio</taxon>
    </lineage>
</organism>
<proteinExistence type="predicted"/>
<dbReference type="RefSeq" id="WP_390189139.1">
    <property type="nucleotide sequence ID" value="NZ_JBHMEP010000001.1"/>
</dbReference>
<evidence type="ECO:0000313" key="3">
    <source>
        <dbReference type="Proteomes" id="UP001589645"/>
    </source>
</evidence>
<dbReference type="EMBL" id="JBHMEP010000001">
    <property type="protein sequence ID" value="MFB9133629.1"/>
    <property type="molecule type" value="Genomic_DNA"/>
</dbReference>
<dbReference type="Gene3D" id="3.30.559.10">
    <property type="entry name" value="Chloramphenicol acetyltransferase-like domain"/>
    <property type="match status" value="1"/>
</dbReference>
<dbReference type="Proteomes" id="UP001589645">
    <property type="component" value="Unassembled WGS sequence"/>
</dbReference>
<keyword evidence="3" id="KW-1185">Reference proteome</keyword>
<dbReference type="InterPro" id="IPR001242">
    <property type="entry name" value="Condensation_dom"/>
</dbReference>
<protein>
    <submittedName>
        <fullName evidence="2">Condensation domain-containing protein</fullName>
    </submittedName>
</protein>
<dbReference type="Pfam" id="PF00668">
    <property type="entry name" value="Condensation"/>
    <property type="match status" value="1"/>
</dbReference>
<comment type="caution">
    <text evidence="2">The sequence shown here is derived from an EMBL/GenBank/DDBJ whole genome shotgun (WGS) entry which is preliminary data.</text>
</comment>
<dbReference type="InterPro" id="IPR023213">
    <property type="entry name" value="CAT-like_dom_sf"/>
</dbReference>
<evidence type="ECO:0000259" key="1">
    <source>
        <dbReference type="Pfam" id="PF00668"/>
    </source>
</evidence>
<dbReference type="Gene3D" id="3.30.559.30">
    <property type="entry name" value="Nonribosomal peptide synthetase, condensation domain"/>
    <property type="match status" value="1"/>
</dbReference>
<accession>A0ABV5HHD1</accession>